<dbReference type="EMBL" id="CAJNRG010001975">
    <property type="protein sequence ID" value="CAF2042128.1"/>
    <property type="molecule type" value="Genomic_DNA"/>
</dbReference>
<evidence type="ECO:0000313" key="1">
    <source>
        <dbReference type="EMBL" id="CAF2042128.1"/>
    </source>
</evidence>
<proteinExistence type="predicted"/>
<evidence type="ECO:0000313" key="2">
    <source>
        <dbReference type="Proteomes" id="UP000663887"/>
    </source>
</evidence>
<dbReference type="AlphaFoldDB" id="A0A816NYG9"/>
<dbReference type="Proteomes" id="UP000663887">
    <property type="component" value="Unassembled WGS sequence"/>
</dbReference>
<reference evidence="1" key="1">
    <citation type="submission" date="2021-02" db="EMBL/GenBank/DDBJ databases">
        <authorList>
            <person name="Nowell W R."/>
        </authorList>
    </citation>
    <scope>NUCLEOTIDE SEQUENCE</scope>
</reference>
<gene>
    <name evidence="1" type="ORF">XDN619_LOCUS6910</name>
</gene>
<name>A0A816NYG9_9BILA</name>
<sequence>MTRQMCHATHLCTYREVGSEDNVQLIEVAYFKVCIQTYKERALKMNKWSTSLPSIISLCSDVQFQFDPMFMQQSRISRDTSTSSSNKNLHDGGGSMSDLSILIQAEQSFRNYDEYSNNYSPLPKPSSSLFNTSIEHETIIQADLSSHNHFVPDDELLQSLVAYADSFYVDPADYKSQNAKQQFVAPTSVPTMRTIPRRRTQSSAVHIKPMVESDPLTRHKSCDDLSIACTMSSTSQPTTVMQREQHLVKKHYTKFVPSESHPQFFFATKTDEDNHNENENENDNNDINNTVERIHQKKLIDDVITATTITDGSKFEWGYSSDTMNEFNKQSTELCHNYEATTNIGEINMNYLRDLELSSSMAASMDFSQEISTPIPPPPVIIRRKSKDFIFKQQVDIQLLRPPTPPPPAPIIIREVRRKPSQIHKPITIHQKLENTGQIHISKTPSPIIIRERPPLPPRREYSSKPTILYRHLPTPPPSPPTVIVERLRAQASNVIQKPPSILVEKWLPYPPEQQPKIIYEKASPLPMRHKYLTNEQAKNIIVEYDDVNVIINKDVKQRQEIKRVRPDQYVQQFGNSLYSNETLNQLLTDFTCASNAKSETPIPSHPSYYENYSPMFH</sequence>
<organism evidence="1 2">
    <name type="scientific">Rotaria magnacalcarata</name>
    <dbReference type="NCBI Taxonomy" id="392030"/>
    <lineage>
        <taxon>Eukaryota</taxon>
        <taxon>Metazoa</taxon>
        <taxon>Spiralia</taxon>
        <taxon>Gnathifera</taxon>
        <taxon>Rotifera</taxon>
        <taxon>Eurotatoria</taxon>
        <taxon>Bdelloidea</taxon>
        <taxon>Philodinida</taxon>
        <taxon>Philodinidae</taxon>
        <taxon>Rotaria</taxon>
    </lineage>
</organism>
<accession>A0A816NYG9</accession>
<comment type="caution">
    <text evidence="1">The sequence shown here is derived from an EMBL/GenBank/DDBJ whole genome shotgun (WGS) entry which is preliminary data.</text>
</comment>
<protein>
    <submittedName>
        <fullName evidence="1">Uncharacterized protein</fullName>
    </submittedName>
</protein>